<dbReference type="SUPFAM" id="SSF48264">
    <property type="entry name" value="Cytochrome P450"/>
    <property type="match status" value="2"/>
</dbReference>
<feature type="region of interest" description="Disordered" evidence="14">
    <location>
        <begin position="15"/>
        <end position="35"/>
    </location>
</feature>
<keyword evidence="5 13" id="KW-0349">Heme</keyword>
<keyword evidence="15" id="KW-1133">Transmembrane helix</keyword>
<evidence type="ECO:0000256" key="6">
    <source>
        <dbReference type="ARBA" id="ARBA00022723"/>
    </source>
</evidence>
<comment type="caution">
    <text evidence="16">The sequence shown here is derived from an EMBL/GenBank/DDBJ whole genome shotgun (WGS) entry which is preliminary data.</text>
</comment>
<evidence type="ECO:0000256" key="8">
    <source>
        <dbReference type="ARBA" id="ARBA00022848"/>
    </source>
</evidence>
<keyword evidence="9" id="KW-0560">Oxidoreductase</keyword>
<comment type="cofactor">
    <cofactor evidence="1 13">
        <name>heme</name>
        <dbReference type="ChEBI" id="CHEBI:30413"/>
    </cofactor>
</comment>
<evidence type="ECO:0000256" key="10">
    <source>
        <dbReference type="ARBA" id="ARBA00023004"/>
    </source>
</evidence>
<accession>A0A8K0P2I4</accession>
<dbReference type="CDD" id="cd11056">
    <property type="entry name" value="CYP6-like"/>
    <property type="match status" value="1"/>
</dbReference>
<sequence length="726" mass="82593">MCAVRNSLSVQGRLLNSSSQSAKEGTSLLSKEEPREQGNVSWANVGVDDLTAQAMLFFGAGFETTASLLSSTLYELSKPGNGKEIQGRVREEVDRVMKEDGGKITYEGLKRMHLLDRVLNETLRIHPPVGLLSRIADENYTIPGTDLKIEKNTMIFISTYSMQHDEKFFSEPLKFDPDRFLHRNEWNHFSFLPFGDGPRLCIGERFAMMQVRLGLAALLSKFDFDLCVEKTPSPLKYSKSAFILASETGIWVKVKCRFGFIIGFKRVLVHKRKQKKKMLWGNWGVEITLAIVTLVTLFIYLISDLDYWKKRGFPQIPGKPLPIFGHTFQVLAGRTSFSEMFEKLYKDAGDLPYAGMLHGTRPCLLVKDPELIRRILIKDFHAFIDRGFEMDEDLDPLNAKALSSLKGQRWKNMRARLSPTFTSGRMKAMLPMMQACSDELLKCLEEDIRKNSGEALVEMKDCLSCFSTDVIATCAFGIQCDALQNPETSEFRRMGKLAFQMTWKRRILFAVLLSFSDVSWANVDLDDLAAQAMLFFAAGLETTSSLSSFVLFELSKSEEGKEIQRNLQEEVDSVMQEDGGKITYAETLRIHPPAGVLSRIAVENYKIPETDLTLEKNTMVFIPTQAMQNDEKFFPEPKKFNPDRFLNKENYNHFAYLPFGDGPRLCIGERFALMQVRLGLAALLSKFEFDLCKEKTPLPMEYSRKTFILYAKSGIWLKGKLRASKK</sequence>
<evidence type="ECO:0000256" key="7">
    <source>
        <dbReference type="ARBA" id="ARBA00022824"/>
    </source>
</evidence>
<dbReference type="GO" id="GO:0016705">
    <property type="term" value="F:oxidoreductase activity, acting on paired donors, with incorporation or reduction of molecular oxygen"/>
    <property type="evidence" value="ECO:0007669"/>
    <property type="project" value="InterPro"/>
</dbReference>
<evidence type="ECO:0008006" key="18">
    <source>
        <dbReference type="Google" id="ProtNLM"/>
    </source>
</evidence>
<evidence type="ECO:0000256" key="13">
    <source>
        <dbReference type="PIRSR" id="PIRSR602401-1"/>
    </source>
</evidence>
<evidence type="ECO:0000256" key="3">
    <source>
        <dbReference type="ARBA" id="ARBA00004406"/>
    </source>
</evidence>
<evidence type="ECO:0000256" key="5">
    <source>
        <dbReference type="ARBA" id="ARBA00022617"/>
    </source>
</evidence>
<dbReference type="PANTHER" id="PTHR24292:SF100">
    <property type="entry name" value="CYTOCHROME P450 6A16, ISOFORM B-RELATED"/>
    <property type="match status" value="1"/>
</dbReference>
<dbReference type="PROSITE" id="PS00086">
    <property type="entry name" value="CYTOCHROME_P450"/>
    <property type="match status" value="2"/>
</dbReference>
<dbReference type="InterPro" id="IPR017972">
    <property type="entry name" value="Cyt_P450_CS"/>
</dbReference>
<evidence type="ECO:0000313" key="17">
    <source>
        <dbReference type="Proteomes" id="UP000792457"/>
    </source>
</evidence>
<dbReference type="GO" id="GO:0020037">
    <property type="term" value="F:heme binding"/>
    <property type="evidence" value="ECO:0007669"/>
    <property type="project" value="InterPro"/>
</dbReference>
<gene>
    <name evidence="16" type="ORF">J437_LFUL009390</name>
</gene>
<keyword evidence="7" id="KW-0256">Endoplasmic reticulum</keyword>
<evidence type="ECO:0000256" key="12">
    <source>
        <dbReference type="ARBA" id="ARBA00023136"/>
    </source>
</evidence>
<dbReference type="InterPro" id="IPR050476">
    <property type="entry name" value="Insect_CytP450_Detox"/>
</dbReference>
<dbReference type="PANTHER" id="PTHR24292">
    <property type="entry name" value="CYTOCHROME P450"/>
    <property type="match status" value="1"/>
</dbReference>
<keyword evidence="15" id="KW-0812">Transmembrane</keyword>
<evidence type="ECO:0000313" key="16">
    <source>
        <dbReference type="EMBL" id="KAG8228709.1"/>
    </source>
</evidence>
<dbReference type="EMBL" id="KZ308382">
    <property type="protein sequence ID" value="KAG8228709.1"/>
    <property type="molecule type" value="Genomic_DNA"/>
</dbReference>
<keyword evidence="8" id="KW-0492">Microsome</keyword>
<keyword evidence="10 13" id="KW-0408">Iron</keyword>
<reference evidence="16" key="2">
    <citation type="submission" date="2017-10" db="EMBL/GenBank/DDBJ databases">
        <title>Ladona fulva Genome sequencing and assembly.</title>
        <authorList>
            <person name="Murali S."/>
            <person name="Richards S."/>
            <person name="Bandaranaike D."/>
            <person name="Bellair M."/>
            <person name="Blankenburg K."/>
            <person name="Chao H."/>
            <person name="Dinh H."/>
            <person name="Doddapaneni H."/>
            <person name="Dugan-Rocha S."/>
            <person name="Elkadiri S."/>
            <person name="Gnanaolivu R."/>
            <person name="Hernandez B."/>
            <person name="Skinner E."/>
            <person name="Javaid M."/>
            <person name="Lee S."/>
            <person name="Li M."/>
            <person name="Ming W."/>
            <person name="Munidasa M."/>
            <person name="Muniz J."/>
            <person name="Nguyen L."/>
            <person name="Hughes D."/>
            <person name="Osuji N."/>
            <person name="Pu L.-L."/>
            <person name="Puazo M."/>
            <person name="Qu C."/>
            <person name="Quiroz J."/>
            <person name="Raj R."/>
            <person name="Weissenberger G."/>
            <person name="Xin Y."/>
            <person name="Zou X."/>
            <person name="Han Y."/>
            <person name="Worley K."/>
            <person name="Muzny D."/>
            <person name="Gibbs R."/>
        </authorList>
    </citation>
    <scope>NUCLEOTIDE SEQUENCE</scope>
    <source>
        <strain evidence="16">Sampled in the wild</strain>
    </source>
</reference>
<dbReference type="PRINTS" id="PR00463">
    <property type="entry name" value="EP450I"/>
</dbReference>
<evidence type="ECO:0000256" key="1">
    <source>
        <dbReference type="ARBA" id="ARBA00001971"/>
    </source>
</evidence>
<evidence type="ECO:0000256" key="4">
    <source>
        <dbReference type="ARBA" id="ARBA00010617"/>
    </source>
</evidence>
<dbReference type="GO" id="GO:0005789">
    <property type="term" value="C:endoplasmic reticulum membrane"/>
    <property type="evidence" value="ECO:0007669"/>
    <property type="project" value="UniProtKB-SubCell"/>
</dbReference>
<keyword evidence="11" id="KW-0503">Monooxygenase</keyword>
<dbReference type="Gene3D" id="1.10.630.10">
    <property type="entry name" value="Cytochrome P450"/>
    <property type="match status" value="3"/>
</dbReference>
<proteinExistence type="inferred from homology"/>
<evidence type="ECO:0000256" key="11">
    <source>
        <dbReference type="ARBA" id="ARBA00023033"/>
    </source>
</evidence>
<feature type="compositionally biased region" description="Polar residues" evidence="14">
    <location>
        <begin position="15"/>
        <end position="29"/>
    </location>
</feature>
<dbReference type="AlphaFoldDB" id="A0A8K0P2I4"/>
<comment type="similarity">
    <text evidence="4">Belongs to the cytochrome P450 family.</text>
</comment>
<dbReference type="OrthoDB" id="2789670at2759"/>
<evidence type="ECO:0000256" key="14">
    <source>
        <dbReference type="SAM" id="MobiDB-lite"/>
    </source>
</evidence>
<dbReference type="InterPro" id="IPR001128">
    <property type="entry name" value="Cyt_P450"/>
</dbReference>
<keyword evidence="17" id="KW-1185">Reference proteome</keyword>
<feature type="transmembrane region" description="Helical" evidence="15">
    <location>
        <begin position="280"/>
        <end position="302"/>
    </location>
</feature>
<dbReference type="InterPro" id="IPR036396">
    <property type="entry name" value="Cyt_P450_sf"/>
</dbReference>
<comment type="subcellular location">
    <subcellularLocation>
        <location evidence="3">Endoplasmic reticulum membrane</location>
        <topology evidence="3">Peripheral membrane protein</topology>
    </subcellularLocation>
    <subcellularLocation>
        <location evidence="2">Microsome membrane</location>
        <topology evidence="2">Peripheral membrane protein</topology>
    </subcellularLocation>
</comment>
<evidence type="ECO:0000256" key="2">
    <source>
        <dbReference type="ARBA" id="ARBA00004174"/>
    </source>
</evidence>
<protein>
    <recommendedName>
        <fullName evidence="18">Cytochrome P450</fullName>
    </recommendedName>
</protein>
<reference evidence="16" key="1">
    <citation type="submission" date="2013-04" db="EMBL/GenBank/DDBJ databases">
        <authorList>
            <person name="Qu J."/>
            <person name="Murali S.C."/>
            <person name="Bandaranaike D."/>
            <person name="Bellair M."/>
            <person name="Blankenburg K."/>
            <person name="Chao H."/>
            <person name="Dinh H."/>
            <person name="Doddapaneni H."/>
            <person name="Downs B."/>
            <person name="Dugan-Rocha S."/>
            <person name="Elkadiri S."/>
            <person name="Gnanaolivu R.D."/>
            <person name="Hernandez B."/>
            <person name="Javaid M."/>
            <person name="Jayaseelan J.C."/>
            <person name="Lee S."/>
            <person name="Li M."/>
            <person name="Ming W."/>
            <person name="Munidasa M."/>
            <person name="Muniz J."/>
            <person name="Nguyen L."/>
            <person name="Ongeri F."/>
            <person name="Osuji N."/>
            <person name="Pu L.-L."/>
            <person name="Puazo M."/>
            <person name="Qu C."/>
            <person name="Quiroz J."/>
            <person name="Raj R."/>
            <person name="Weissenberger G."/>
            <person name="Xin Y."/>
            <person name="Zou X."/>
            <person name="Han Y."/>
            <person name="Richards S."/>
            <person name="Worley K."/>
            <person name="Muzny D."/>
            <person name="Gibbs R."/>
        </authorList>
    </citation>
    <scope>NUCLEOTIDE SEQUENCE</scope>
    <source>
        <strain evidence="16">Sampled in the wild</strain>
    </source>
</reference>
<dbReference type="InterPro" id="IPR002401">
    <property type="entry name" value="Cyt_P450_E_grp-I"/>
</dbReference>
<evidence type="ECO:0000256" key="9">
    <source>
        <dbReference type="ARBA" id="ARBA00023002"/>
    </source>
</evidence>
<keyword evidence="6 13" id="KW-0479">Metal-binding</keyword>
<organism evidence="16 17">
    <name type="scientific">Ladona fulva</name>
    <name type="common">Scarce chaser dragonfly</name>
    <name type="synonym">Libellula fulva</name>
    <dbReference type="NCBI Taxonomy" id="123851"/>
    <lineage>
        <taxon>Eukaryota</taxon>
        <taxon>Metazoa</taxon>
        <taxon>Ecdysozoa</taxon>
        <taxon>Arthropoda</taxon>
        <taxon>Hexapoda</taxon>
        <taxon>Insecta</taxon>
        <taxon>Pterygota</taxon>
        <taxon>Palaeoptera</taxon>
        <taxon>Odonata</taxon>
        <taxon>Epiprocta</taxon>
        <taxon>Anisoptera</taxon>
        <taxon>Libelluloidea</taxon>
        <taxon>Libellulidae</taxon>
        <taxon>Ladona</taxon>
    </lineage>
</organism>
<keyword evidence="12 15" id="KW-0472">Membrane</keyword>
<evidence type="ECO:0000256" key="15">
    <source>
        <dbReference type="SAM" id="Phobius"/>
    </source>
</evidence>
<name>A0A8K0P2I4_LADFU</name>
<dbReference type="Proteomes" id="UP000792457">
    <property type="component" value="Unassembled WGS sequence"/>
</dbReference>
<dbReference type="Pfam" id="PF00067">
    <property type="entry name" value="p450"/>
    <property type="match status" value="3"/>
</dbReference>
<dbReference type="GO" id="GO:0005506">
    <property type="term" value="F:iron ion binding"/>
    <property type="evidence" value="ECO:0007669"/>
    <property type="project" value="InterPro"/>
</dbReference>
<dbReference type="GO" id="GO:0004497">
    <property type="term" value="F:monooxygenase activity"/>
    <property type="evidence" value="ECO:0007669"/>
    <property type="project" value="UniProtKB-KW"/>
</dbReference>
<feature type="binding site" description="axial binding residue" evidence="13">
    <location>
        <position position="201"/>
    </location>
    <ligand>
        <name>heme</name>
        <dbReference type="ChEBI" id="CHEBI:30413"/>
    </ligand>
    <ligandPart>
        <name>Fe</name>
        <dbReference type="ChEBI" id="CHEBI:18248"/>
    </ligandPart>
</feature>
<dbReference type="PRINTS" id="PR00385">
    <property type="entry name" value="P450"/>
</dbReference>